<protein>
    <submittedName>
        <fullName evidence="1">Uncharacterized protein</fullName>
    </submittedName>
</protein>
<dbReference type="Proteomes" id="UP000260005">
    <property type="component" value="Segment"/>
</dbReference>
<evidence type="ECO:0000313" key="2">
    <source>
        <dbReference type="Proteomes" id="UP000260005"/>
    </source>
</evidence>
<proteinExistence type="predicted"/>
<dbReference type="EMBL" id="MF001358">
    <property type="protein sequence ID" value="ASZ76821.1"/>
    <property type="molecule type" value="Genomic_DNA"/>
</dbReference>
<reference evidence="1 2" key="1">
    <citation type="submission" date="2017-04" db="EMBL/GenBank/DDBJ databases">
        <title>Complete Genome Sequence of Lytic Bacteriophage EF1 Infecting Enterococcus faecalis Isolates.</title>
        <authorList>
            <person name="Kim D."/>
            <person name="Kim Y.J."/>
            <person name="Han B.K."/>
            <person name="Kim H."/>
        </authorList>
    </citation>
    <scope>NUCLEOTIDE SEQUENCE [LARGE SCALE GENOMIC DNA]</scope>
</reference>
<evidence type="ECO:0000313" key="1">
    <source>
        <dbReference type="EMBL" id="ASZ76821.1"/>
    </source>
</evidence>
<organism evidence="1 2">
    <name type="scientific">Enterococcus phage EF1</name>
    <dbReference type="NCBI Taxonomy" id="2025813"/>
    <lineage>
        <taxon>Viruses</taxon>
        <taxon>Duplodnaviria</taxon>
        <taxon>Heunggongvirae</taxon>
        <taxon>Uroviricota</taxon>
        <taxon>Caudoviricetes</taxon>
    </lineage>
</organism>
<keyword evidence="2" id="KW-1185">Reference proteome</keyword>
<name>A0A249XXW8_9CAUD</name>
<sequence>MNENINVKQYPTSFLEELFEHNIRVVHTKIQLLNWDEQVLKEIQGIVKSGSYNADGTSRVRRNLSLTFSVKDRDDELVYKYLTPDKKIKLYIGLENQTSRYQEDEIIWFNMGIFILTEPSYSHSVDTATISINAQDKMTMLNGTLGGRLPAPVSFVEKRNGKNYSFSWRDIFLSAAVNFGNENPAKVIIDSVPDYINEYTQVKNVAGLKDKFIHINAPGDVEGERIITRAWSPTVPETEINFSKGDRVYKLRRFGPPDPSAGTVSTQESYQKNVNEPLTSIFEDIVEAMSNTHEFFYTRDGDLMFQPIKNYVNEVFDPEKDTDLGYFAYELDMDDFIPNYLGLPFTYNFADKKTIIRYNNNPSYTNIKNDFIATRETGEILEIAIDHKPTIREIKEWFVGIAEDFNMDSPEMDFLAKDGRRREPYNPQTNTVPFEFKEATAGKPTQYIEVPLDKIPWQIGLGLKNYFIRNIYGASTARVLPRWGKECESMIFKWIASEDKKTLLPNTGIFNPSFISVGTPWLAGYPMAASANTENDVESLDKQNPIFTDKGDSAYWTYFLDIIPTESKLGKYSIELIGKRSIGVSNKQATTIFRTNPKELIVITETELQDLGGDMILDNLKAQGEAYAVIRDIQDQFFMPTAITKNKNVMPYSAIVGDPGRFEQLRYMFAEGNGTVHEYLAGGKHTGTIGVNKNMQDQDKPGYVTISAGVYTNPVTKRQFTQTDFATINTPFGSEKDLTEYGFIAYLLNKNSRCPDSGNHNYFAVVKNIGTQWYYAKQNNGKPAWTKFNWDKTNDFLVAVLSKTVYKGSADFPDWSSGRIDDFQELFNIRDSKMDNLFTIDGAVDLFSSVRNLIYQHTNTSDVVTIDVLPVYHLEPNTLIYAEDEISNISGMFMITGYSIQLNTEGSPTMNISAIQTNPAI</sequence>
<accession>A0A249XXW8</accession>